<organism evidence="2 3">
    <name type="scientific">Roseovarius pacificus</name>
    <dbReference type="NCBI Taxonomy" id="337701"/>
    <lineage>
        <taxon>Bacteria</taxon>
        <taxon>Pseudomonadati</taxon>
        <taxon>Pseudomonadota</taxon>
        <taxon>Alphaproteobacteria</taxon>
        <taxon>Rhodobacterales</taxon>
        <taxon>Roseobacteraceae</taxon>
        <taxon>Roseovarius</taxon>
    </lineage>
</organism>
<dbReference type="Proteomes" id="UP000183974">
    <property type="component" value="Unassembled WGS sequence"/>
</dbReference>
<keyword evidence="2" id="KW-0808">Transferase</keyword>
<feature type="domain" description="Aminoglycoside phosphotransferase" evidence="1">
    <location>
        <begin position="31"/>
        <end position="251"/>
    </location>
</feature>
<dbReference type="InterPro" id="IPR011009">
    <property type="entry name" value="Kinase-like_dom_sf"/>
</dbReference>
<reference evidence="2 3" key="1">
    <citation type="submission" date="2016-11" db="EMBL/GenBank/DDBJ databases">
        <authorList>
            <person name="Jaros S."/>
            <person name="Januszkiewicz K."/>
            <person name="Wedrychowicz H."/>
        </authorList>
    </citation>
    <scope>NUCLEOTIDE SEQUENCE [LARGE SCALE GENOMIC DNA]</scope>
    <source>
        <strain evidence="2 3">DSM 29589</strain>
    </source>
</reference>
<dbReference type="GO" id="GO:0016301">
    <property type="term" value="F:kinase activity"/>
    <property type="evidence" value="ECO:0007669"/>
    <property type="project" value="UniProtKB-KW"/>
</dbReference>
<dbReference type="InterPro" id="IPR052898">
    <property type="entry name" value="ACAD10-like"/>
</dbReference>
<accession>A0A1M7GV14</accession>
<dbReference type="InterPro" id="IPR041726">
    <property type="entry name" value="ACAD10_11_N"/>
</dbReference>
<dbReference type="RefSeq" id="WP_073036004.1">
    <property type="nucleotide sequence ID" value="NZ_BMLR01000012.1"/>
</dbReference>
<evidence type="ECO:0000313" key="2">
    <source>
        <dbReference type="EMBL" id="SHM20274.1"/>
    </source>
</evidence>
<dbReference type="EMBL" id="FRBR01000011">
    <property type="protein sequence ID" value="SHM20274.1"/>
    <property type="molecule type" value="Genomic_DNA"/>
</dbReference>
<dbReference type="InterPro" id="IPR002575">
    <property type="entry name" value="Aminoglycoside_PTrfase"/>
</dbReference>
<dbReference type="PANTHER" id="PTHR47829:SF3">
    <property type="entry name" value="AMINOGLYCOSIDE PHOSPHOTRANSFERASE DOMAIN-CONTAINING PROTEIN"/>
    <property type="match status" value="1"/>
</dbReference>
<keyword evidence="2" id="KW-0418">Kinase</keyword>
<dbReference type="AlphaFoldDB" id="A0A1M7GV14"/>
<dbReference type="CDD" id="cd05154">
    <property type="entry name" value="ACAD10_11_N-like"/>
    <property type="match status" value="1"/>
</dbReference>
<dbReference type="OrthoDB" id="3806873at2"/>
<evidence type="ECO:0000259" key="1">
    <source>
        <dbReference type="Pfam" id="PF01636"/>
    </source>
</evidence>
<sequence length="346" mass="38484">MTAISKSATDFAPEALHGFLNDRFGAREHLEIEKISGGQSNPTYFVTHGDRRLVLRKKPVGPILPGAHAIEREYRVMSALYPTGVPVAKPVLLHQDTALLGTPFYLMERVEGRVFEDCALEELPTEERRGIWMALADAMAKMHSIRPEKVGLDDYGKPGNYFERQINRWSKQWRQSNSEPIPALDVLADWLPANLPEDDGMVRLAHGDFRMGNMLFHPTKPQVVAILDWELSTLGHPLADVGFCVMPWHTKPEEYGGILGLDRAALGIPDENEFVARYMEGIPDSAPLLPFHKVFALFRFAVIFVGIADRARAGSAAAENAADVGLLAERFAERALEIVEGRAHAI</sequence>
<dbReference type="Gene3D" id="3.30.200.20">
    <property type="entry name" value="Phosphorylase Kinase, domain 1"/>
    <property type="match status" value="1"/>
</dbReference>
<dbReference type="Pfam" id="PF01636">
    <property type="entry name" value="APH"/>
    <property type="match status" value="1"/>
</dbReference>
<keyword evidence="3" id="KW-1185">Reference proteome</keyword>
<proteinExistence type="predicted"/>
<evidence type="ECO:0000313" key="3">
    <source>
        <dbReference type="Proteomes" id="UP000183974"/>
    </source>
</evidence>
<dbReference type="PANTHER" id="PTHR47829">
    <property type="entry name" value="HYDROLASE, PUTATIVE (AFU_ORTHOLOGUE AFUA_1G12880)-RELATED"/>
    <property type="match status" value="1"/>
</dbReference>
<protein>
    <submittedName>
        <fullName evidence="2">Predicted kinase, aminoglycoside phosphotransferase (APT) family</fullName>
    </submittedName>
</protein>
<gene>
    <name evidence="2" type="ORF">SAMN05444398_111103</name>
</gene>
<name>A0A1M7GV14_9RHOB</name>
<dbReference type="SUPFAM" id="SSF56112">
    <property type="entry name" value="Protein kinase-like (PK-like)"/>
    <property type="match status" value="1"/>
</dbReference>
<dbReference type="Gene3D" id="3.90.1200.10">
    <property type="match status" value="1"/>
</dbReference>
<dbReference type="STRING" id="337701.SAMN05444398_111103"/>